<dbReference type="AlphaFoldDB" id="A0A6G0S5S0"/>
<sequence>MPSLRSILDLVGHVSYARAFIEHHKWCSRATPSSRTWPSSDAVDRQLRARRFSRKQKRSNSSSGLKLRAKKKKMIIKPFKITPKLPEAFEQDTWAKLQDSVQAGRNLTKIYAQFCNFKNVRRLRHDEDSSDAAWGTHALSRTGNDSPGNSSKSRANGHVYAGHSDDGSFRDDDDAVGSGKHHERSDDESAE</sequence>
<comment type="caution">
    <text evidence="2">The sequence shown here is derived from an EMBL/GenBank/DDBJ whole genome shotgun (WGS) entry which is preliminary data.</text>
</comment>
<protein>
    <submittedName>
        <fullName evidence="2">Uncharacterized protein</fullName>
    </submittedName>
</protein>
<reference evidence="2 3" key="1">
    <citation type="submission" date="2018-09" db="EMBL/GenBank/DDBJ databases">
        <title>Genomic investigation of the strawberry pathogen Phytophthora fragariae indicates pathogenicity is determined by transcriptional variation in three key races.</title>
        <authorList>
            <person name="Adams T.M."/>
            <person name="Armitage A.D."/>
            <person name="Sobczyk M.K."/>
            <person name="Bates H.J."/>
            <person name="Dunwell J.M."/>
            <person name="Nellist C.F."/>
            <person name="Harrison R.J."/>
        </authorList>
    </citation>
    <scope>NUCLEOTIDE SEQUENCE [LARGE SCALE GENOMIC DNA]</scope>
    <source>
        <strain evidence="2 3">NOV-77</strain>
    </source>
</reference>
<feature type="non-terminal residue" evidence="2">
    <location>
        <position position="191"/>
    </location>
</feature>
<evidence type="ECO:0000313" key="3">
    <source>
        <dbReference type="Proteomes" id="UP000486351"/>
    </source>
</evidence>
<dbReference type="Proteomes" id="UP000486351">
    <property type="component" value="Unassembled WGS sequence"/>
</dbReference>
<accession>A0A6G0S5S0</accession>
<proteinExistence type="predicted"/>
<feature type="region of interest" description="Disordered" evidence="1">
    <location>
        <begin position="137"/>
        <end position="191"/>
    </location>
</feature>
<organism evidence="2 3">
    <name type="scientific">Phytophthora fragariae</name>
    <dbReference type="NCBI Taxonomy" id="53985"/>
    <lineage>
        <taxon>Eukaryota</taxon>
        <taxon>Sar</taxon>
        <taxon>Stramenopiles</taxon>
        <taxon>Oomycota</taxon>
        <taxon>Peronosporomycetes</taxon>
        <taxon>Peronosporales</taxon>
        <taxon>Peronosporaceae</taxon>
        <taxon>Phytophthora</taxon>
    </lineage>
</organism>
<gene>
    <name evidence="2" type="ORF">PF008_g6374</name>
</gene>
<evidence type="ECO:0000256" key="1">
    <source>
        <dbReference type="SAM" id="MobiDB-lite"/>
    </source>
</evidence>
<dbReference type="EMBL" id="QXFY01000251">
    <property type="protein sequence ID" value="KAE9350547.1"/>
    <property type="molecule type" value="Genomic_DNA"/>
</dbReference>
<name>A0A6G0S5S0_9STRA</name>
<evidence type="ECO:0000313" key="2">
    <source>
        <dbReference type="EMBL" id="KAE9350547.1"/>
    </source>
</evidence>
<feature type="compositionally biased region" description="Polar residues" evidence="1">
    <location>
        <begin position="139"/>
        <end position="154"/>
    </location>
</feature>